<dbReference type="SMART" id="SM00471">
    <property type="entry name" value="HDc"/>
    <property type="match status" value="1"/>
</dbReference>
<dbReference type="InterPro" id="IPR003607">
    <property type="entry name" value="HD/PDEase_dom"/>
</dbReference>
<dbReference type="AlphaFoldDB" id="A0A6J7HAK5"/>
<feature type="domain" description="HD/PDEase" evidence="8">
    <location>
        <begin position="41"/>
        <end position="160"/>
    </location>
</feature>
<evidence type="ECO:0000256" key="5">
    <source>
        <dbReference type="ARBA" id="ARBA00012964"/>
    </source>
</evidence>
<sequence>MSDVPGPQTAANDVAATLAFFMEADRLKGVERRNWLADGSRRENTAEHSWHLGIAAMIMAPYATEQFDLGTAVCMALVHDIVEIDAGDTFAYDQGGAHDDKREREVAAADRLFGLLPAAMGARFRELWDEYELGDTPEARYVMAVDRVAPMLLNLAEGGSTWREHGITRNRVIARNGPHVEPALPEVWAAALARLDAATEAGTVGRD</sequence>
<dbReference type="PANTHER" id="PTHR11845">
    <property type="entry name" value="5'-DEOXYNUCLEOTIDASE HDDC2"/>
    <property type="match status" value="1"/>
</dbReference>
<dbReference type="EMBL" id="CAFAAV010000001">
    <property type="protein sequence ID" value="CAB4799529.1"/>
    <property type="molecule type" value="Genomic_DNA"/>
</dbReference>
<dbReference type="InterPro" id="IPR039356">
    <property type="entry name" value="YfbR/HDDC2"/>
</dbReference>
<protein>
    <recommendedName>
        <fullName evidence="5">5'-deoxynucleotidase</fullName>
        <ecNumber evidence="5">3.1.3.89</ecNumber>
    </recommendedName>
</protein>
<evidence type="ECO:0000313" key="9">
    <source>
        <dbReference type="EMBL" id="CAB4362844.1"/>
    </source>
</evidence>
<accession>A0A6J7HAK5</accession>
<dbReference type="EMBL" id="CAFBOL010000180">
    <property type="protein sequence ID" value="CAB5021959.1"/>
    <property type="molecule type" value="Genomic_DNA"/>
</dbReference>
<dbReference type="GO" id="GO:0046872">
    <property type="term" value="F:metal ion binding"/>
    <property type="evidence" value="ECO:0007669"/>
    <property type="project" value="UniProtKB-KW"/>
</dbReference>
<dbReference type="Gene3D" id="1.10.3210.10">
    <property type="entry name" value="Hypothetical protein af1432"/>
    <property type="match status" value="1"/>
</dbReference>
<comment type="catalytic activity">
    <reaction evidence="1">
        <text>a 2'-deoxyribonucleoside 5'-phosphate + H2O = a 2'-deoxyribonucleoside + phosphate</text>
        <dbReference type="Rhea" id="RHEA:36167"/>
        <dbReference type="ChEBI" id="CHEBI:15377"/>
        <dbReference type="ChEBI" id="CHEBI:18274"/>
        <dbReference type="ChEBI" id="CHEBI:43474"/>
        <dbReference type="ChEBI" id="CHEBI:65317"/>
        <dbReference type="EC" id="3.1.3.89"/>
    </reaction>
</comment>
<gene>
    <name evidence="10" type="ORF">UFOPK2656_00631</name>
    <name evidence="11" type="ORF">UFOPK3099_00030</name>
    <name evidence="12" type="ORF">UFOPK3267_02771</name>
    <name evidence="13" type="ORF">UFOPK3651_00669</name>
    <name evidence="14" type="ORF">UFOPK3931_03414</name>
    <name evidence="9" type="ORF">UFOPK4189_00629</name>
</gene>
<comment type="subunit">
    <text evidence="4">Homodimer.</text>
</comment>
<dbReference type="GO" id="GO:0005737">
    <property type="term" value="C:cytoplasm"/>
    <property type="evidence" value="ECO:0007669"/>
    <property type="project" value="TreeGrafter"/>
</dbReference>
<evidence type="ECO:0000256" key="4">
    <source>
        <dbReference type="ARBA" id="ARBA00011738"/>
    </source>
</evidence>
<evidence type="ECO:0000313" key="10">
    <source>
        <dbReference type="EMBL" id="CAB4710378.1"/>
    </source>
</evidence>
<evidence type="ECO:0000256" key="6">
    <source>
        <dbReference type="ARBA" id="ARBA00022723"/>
    </source>
</evidence>
<evidence type="ECO:0000256" key="3">
    <source>
        <dbReference type="ARBA" id="ARBA00001941"/>
    </source>
</evidence>
<name>A0A6J7HAK5_9ZZZZ</name>
<keyword evidence="7" id="KW-0378">Hydrolase</keyword>
<dbReference type="GO" id="GO:0002953">
    <property type="term" value="F:5'-deoxynucleotidase activity"/>
    <property type="evidence" value="ECO:0007669"/>
    <property type="project" value="UniProtKB-EC"/>
</dbReference>
<keyword evidence="6" id="KW-0479">Metal-binding</keyword>
<dbReference type="EMBL" id="CAEZYF010000003">
    <property type="protein sequence ID" value="CAB4710378.1"/>
    <property type="molecule type" value="Genomic_DNA"/>
</dbReference>
<evidence type="ECO:0000313" key="13">
    <source>
        <dbReference type="EMBL" id="CAB4918047.1"/>
    </source>
</evidence>
<reference evidence="13" key="1">
    <citation type="submission" date="2020-05" db="EMBL/GenBank/DDBJ databases">
        <authorList>
            <person name="Chiriac C."/>
            <person name="Salcher M."/>
            <person name="Ghai R."/>
            <person name="Kavagutti S V."/>
        </authorList>
    </citation>
    <scope>NUCLEOTIDE SEQUENCE</scope>
</reference>
<evidence type="ECO:0000313" key="12">
    <source>
        <dbReference type="EMBL" id="CAB4853245.1"/>
    </source>
</evidence>
<evidence type="ECO:0000313" key="11">
    <source>
        <dbReference type="EMBL" id="CAB4799529.1"/>
    </source>
</evidence>
<dbReference type="SUPFAM" id="SSF109604">
    <property type="entry name" value="HD-domain/PDEase-like"/>
    <property type="match status" value="1"/>
</dbReference>
<evidence type="ECO:0000256" key="1">
    <source>
        <dbReference type="ARBA" id="ARBA00001638"/>
    </source>
</evidence>
<evidence type="ECO:0000259" key="8">
    <source>
        <dbReference type="SMART" id="SM00471"/>
    </source>
</evidence>
<evidence type="ECO:0000256" key="7">
    <source>
        <dbReference type="ARBA" id="ARBA00022801"/>
    </source>
</evidence>
<evidence type="ECO:0000313" key="14">
    <source>
        <dbReference type="EMBL" id="CAB5021959.1"/>
    </source>
</evidence>
<dbReference type="PANTHER" id="PTHR11845:SF13">
    <property type="entry name" value="5'-DEOXYNUCLEOTIDASE HDDC2"/>
    <property type="match status" value="1"/>
</dbReference>
<comment type="cofactor">
    <cofactor evidence="2">
        <name>Mn(2+)</name>
        <dbReference type="ChEBI" id="CHEBI:29035"/>
    </cofactor>
</comment>
<dbReference type="Pfam" id="PF13023">
    <property type="entry name" value="HD_3"/>
    <property type="match status" value="1"/>
</dbReference>
<dbReference type="EMBL" id="CAFBMT010000003">
    <property type="protein sequence ID" value="CAB4918047.1"/>
    <property type="molecule type" value="Genomic_DNA"/>
</dbReference>
<dbReference type="EMBL" id="CAFBIY010000222">
    <property type="protein sequence ID" value="CAB4853245.1"/>
    <property type="molecule type" value="Genomic_DNA"/>
</dbReference>
<dbReference type="EC" id="3.1.3.89" evidence="5"/>
<evidence type="ECO:0000256" key="2">
    <source>
        <dbReference type="ARBA" id="ARBA00001936"/>
    </source>
</evidence>
<proteinExistence type="predicted"/>
<organism evidence="13">
    <name type="scientific">freshwater metagenome</name>
    <dbReference type="NCBI Taxonomy" id="449393"/>
    <lineage>
        <taxon>unclassified sequences</taxon>
        <taxon>metagenomes</taxon>
        <taxon>ecological metagenomes</taxon>
    </lineage>
</organism>
<dbReference type="InterPro" id="IPR006674">
    <property type="entry name" value="HD_domain"/>
</dbReference>
<comment type="cofactor">
    <cofactor evidence="3">
        <name>Co(2+)</name>
        <dbReference type="ChEBI" id="CHEBI:48828"/>
    </cofactor>
</comment>
<dbReference type="EMBL" id="CAESGF010000003">
    <property type="protein sequence ID" value="CAB4362844.1"/>
    <property type="molecule type" value="Genomic_DNA"/>
</dbReference>